<organism evidence="2 3">
    <name type="scientific">Camellia sinensis var. sinensis</name>
    <name type="common">China tea</name>
    <dbReference type="NCBI Taxonomy" id="542762"/>
    <lineage>
        <taxon>Eukaryota</taxon>
        <taxon>Viridiplantae</taxon>
        <taxon>Streptophyta</taxon>
        <taxon>Embryophyta</taxon>
        <taxon>Tracheophyta</taxon>
        <taxon>Spermatophyta</taxon>
        <taxon>Magnoliopsida</taxon>
        <taxon>eudicotyledons</taxon>
        <taxon>Gunneridae</taxon>
        <taxon>Pentapetalae</taxon>
        <taxon>asterids</taxon>
        <taxon>Ericales</taxon>
        <taxon>Theaceae</taxon>
        <taxon>Camellia</taxon>
    </lineage>
</organism>
<sequence>MYPENPLQNQLHHHLKHLNKLHYNLLHSLRRSNLHNLHHNILPLLPNTFIQFLVPSPIFSERLRFRSSVLSTAIYNLKKTNRILQNLLQLWDLSQNDILVISILISKLSLSFDFEDQGIAYAEIKALREGRKQVAEWVMTMVQGFAAKKGIMVFALHEELDLTELVGDFKVHIQITKETFNELNRFSSITEHPRSNTSQQIQQQHSTLKSITAAALKQNRMTDQTSSISSNSKTASNLANYTTSPAAKNYQQLDTQQLRSQKLPTAATQTS</sequence>
<reference evidence="2 3" key="1">
    <citation type="journal article" date="2018" name="Proc. Natl. Acad. Sci. U.S.A.">
        <title>Draft genome sequence of Camellia sinensis var. sinensis provides insights into the evolution of the tea genome and tea quality.</title>
        <authorList>
            <person name="Wei C."/>
            <person name="Yang H."/>
            <person name="Wang S."/>
            <person name="Zhao J."/>
            <person name="Liu C."/>
            <person name="Gao L."/>
            <person name="Xia E."/>
            <person name="Lu Y."/>
            <person name="Tai Y."/>
            <person name="She G."/>
            <person name="Sun J."/>
            <person name="Cao H."/>
            <person name="Tong W."/>
            <person name="Gao Q."/>
            <person name="Li Y."/>
            <person name="Deng W."/>
            <person name="Jiang X."/>
            <person name="Wang W."/>
            <person name="Chen Q."/>
            <person name="Zhang S."/>
            <person name="Li H."/>
            <person name="Wu J."/>
            <person name="Wang P."/>
            <person name="Li P."/>
            <person name="Shi C."/>
            <person name="Zheng F."/>
            <person name="Jian J."/>
            <person name="Huang B."/>
            <person name="Shan D."/>
            <person name="Shi M."/>
            <person name="Fang C."/>
            <person name="Yue Y."/>
            <person name="Li F."/>
            <person name="Li D."/>
            <person name="Wei S."/>
            <person name="Han B."/>
            <person name="Jiang C."/>
            <person name="Yin Y."/>
            <person name="Xia T."/>
            <person name="Zhang Z."/>
            <person name="Bennetzen J.L."/>
            <person name="Zhao S."/>
            <person name="Wan X."/>
        </authorList>
    </citation>
    <scope>NUCLEOTIDE SEQUENCE [LARGE SCALE GENOMIC DNA]</scope>
    <source>
        <strain evidence="3">cv. Shuchazao</strain>
        <tissue evidence="2">Leaf</tissue>
    </source>
</reference>
<name>A0A4S4E446_CAMSN</name>
<proteinExistence type="predicted"/>
<gene>
    <name evidence="2" type="ORF">TEA_003646</name>
</gene>
<dbReference type="EMBL" id="SDRB02007967">
    <property type="protein sequence ID" value="THG10244.1"/>
    <property type="molecule type" value="Genomic_DNA"/>
</dbReference>
<keyword evidence="3" id="KW-1185">Reference proteome</keyword>
<accession>A0A4S4E446</accession>
<evidence type="ECO:0000313" key="2">
    <source>
        <dbReference type="EMBL" id="THG10244.1"/>
    </source>
</evidence>
<evidence type="ECO:0000256" key="1">
    <source>
        <dbReference type="SAM" id="MobiDB-lite"/>
    </source>
</evidence>
<feature type="region of interest" description="Disordered" evidence="1">
    <location>
        <begin position="247"/>
        <end position="271"/>
    </location>
</feature>
<comment type="caution">
    <text evidence="2">The sequence shown here is derived from an EMBL/GenBank/DDBJ whole genome shotgun (WGS) entry which is preliminary data.</text>
</comment>
<dbReference type="AlphaFoldDB" id="A0A4S4E446"/>
<evidence type="ECO:0000313" key="3">
    <source>
        <dbReference type="Proteomes" id="UP000306102"/>
    </source>
</evidence>
<dbReference type="Proteomes" id="UP000306102">
    <property type="component" value="Unassembled WGS sequence"/>
</dbReference>
<protein>
    <submittedName>
        <fullName evidence="2">Uncharacterized protein</fullName>
    </submittedName>
</protein>